<keyword evidence="3" id="KW-0347">Helicase</keyword>
<dbReference type="Pfam" id="PF04851">
    <property type="entry name" value="ResIII"/>
    <property type="match status" value="1"/>
</dbReference>
<keyword evidence="4" id="KW-1185">Reference proteome</keyword>
<dbReference type="InterPro" id="IPR027417">
    <property type="entry name" value="P-loop_NTPase"/>
</dbReference>
<keyword evidence="3" id="KW-0547">Nucleotide-binding</keyword>
<dbReference type="PROSITE" id="PS51192">
    <property type="entry name" value="HELICASE_ATP_BIND_1"/>
    <property type="match status" value="1"/>
</dbReference>
<dbReference type="RefSeq" id="WP_379556933.1">
    <property type="nucleotide sequence ID" value="NZ_JBHTJS010000006.1"/>
</dbReference>
<dbReference type="CDD" id="cd18799">
    <property type="entry name" value="SF2_C_EcoAI-like"/>
    <property type="match status" value="1"/>
</dbReference>
<dbReference type="SMART" id="SM00487">
    <property type="entry name" value="DEXDc"/>
    <property type="match status" value="1"/>
</dbReference>
<dbReference type="InterPro" id="IPR025202">
    <property type="entry name" value="PLD-like_dom"/>
</dbReference>
<evidence type="ECO:0000313" key="3">
    <source>
        <dbReference type="EMBL" id="MFD1007007.1"/>
    </source>
</evidence>
<dbReference type="PANTHER" id="PTHR47396">
    <property type="entry name" value="TYPE I RESTRICTION ENZYME ECOKI R PROTEIN"/>
    <property type="match status" value="1"/>
</dbReference>
<feature type="domain" description="Helicase ATP-binding" evidence="1">
    <location>
        <begin position="235"/>
        <end position="384"/>
    </location>
</feature>
<dbReference type="Gene3D" id="3.30.870.10">
    <property type="entry name" value="Endonuclease Chain A"/>
    <property type="match status" value="1"/>
</dbReference>
<proteinExistence type="predicted"/>
<dbReference type="PANTHER" id="PTHR47396:SF1">
    <property type="entry name" value="ATP-DEPENDENT HELICASE IRC3-RELATED"/>
    <property type="match status" value="1"/>
</dbReference>
<dbReference type="PROSITE" id="PS51194">
    <property type="entry name" value="HELICASE_CTER"/>
    <property type="match status" value="1"/>
</dbReference>
<reference evidence="4" key="1">
    <citation type="journal article" date="2019" name="Int. J. Syst. Evol. Microbiol.">
        <title>The Global Catalogue of Microorganisms (GCM) 10K type strain sequencing project: providing services to taxonomists for standard genome sequencing and annotation.</title>
        <authorList>
            <consortium name="The Broad Institute Genomics Platform"/>
            <consortium name="The Broad Institute Genome Sequencing Center for Infectious Disease"/>
            <person name="Wu L."/>
            <person name="Ma J."/>
        </authorList>
    </citation>
    <scope>NUCLEOTIDE SEQUENCE [LARGE SCALE GENOMIC DNA]</scope>
    <source>
        <strain evidence="4">CCUG 60525</strain>
    </source>
</reference>
<dbReference type="SMART" id="SM00490">
    <property type="entry name" value="HELICc"/>
    <property type="match status" value="1"/>
</dbReference>
<dbReference type="EMBL" id="JBHTJS010000006">
    <property type="protein sequence ID" value="MFD1007007.1"/>
    <property type="molecule type" value="Genomic_DNA"/>
</dbReference>
<dbReference type="SUPFAM" id="SSF52540">
    <property type="entry name" value="P-loop containing nucleoside triphosphate hydrolases"/>
    <property type="match status" value="1"/>
</dbReference>
<comment type="caution">
    <text evidence="3">The sequence shown here is derived from an EMBL/GenBank/DDBJ whole genome shotgun (WGS) entry which is preliminary data.</text>
</comment>
<feature type="domain" description="Helicase C-terminal" evidence="2">
    <location>
        <begin position="436"/>
        <end position="590"/>
    </location>
</feature>
<organism evidence="3 4">
    <name type="scientific">Oceanisphaera ostreae</name>
    <dbReference type="NCBI Taxonomy" id="914151"/>
    <lineage>
        <taxon>Bacteria</taxon>
        <taxon>Pseudomonadati</taxon>
        <taxon>Pseudomonadota</taxon>
        <taxon>Gammaproteobacteria</taxon>
        <taxon>Aeromonadales</taxon>
        <taxon>Aeromonadaceae</taxon>
        <taxon>Oceanisphaera</taxon>
    </lineage>
</organism>
<dbReference type="Pfam" id="PF00271">
    <property type="entry name" value="Helicase_C"/>
    <property type="match status" value="1"/>
</dbReference>
<dbReference type="GO" id="GO:0004386">
    <property type="term" value="F:helicase activity"/>
    <property type="evidence" value="ECO:0007669"/>
    <property type="project" value="UniProtKB-KW"/>
</dbReference>
<dbReference type="Proteomes" id="UP001597048">
    <property type="component" value="Unassembled WGS sequence"/>
</dbReference>
<name>A0ABW3KDW1_9GAMM</name>
<evidence type="ECO:0000259" key="2">
    <source>
        <dbReference type="PROSITE" id="PS51194"/>
    </source>
</evidence>
<dbReference type="Pfam" id="PF13091">
    <property type="entry name" value="PLDc_2"/>
    <property type="match status" value="1"/>
</dbReference>
<protein>
    <submittedName>
        <fullName evidence="3">DEAD/DEAH box helicase family protein</fullName>
    </submittedName>
</protein>
<dbReference type="InterPro" id="IPR001650">
    <property type="entry name" value="Helicase_C-like"/>
</dbReference>
<dbReference type="CDD" id="cd18032">
    <property type="entry name" value="DEXHc_RE_I_III_res"/>
    <property type="match status" value="1"/>
</dbReference>
<dbReference type="InterPro" id="IPR014001">
    <property type="entry name" value="Helicase_ATP-bd"/>
</dbReference>
<keyword evidence="3" id="KW-0378">Hydrolase</keyword>
<gene>
    <name evidence="3" type="ORF">ACFQ1C_02405</name>
</gene>
<evidence type="ECO:0000313" key="4">
    <source>
        <dbReference type="Proteomes" id="UP001597048"/>
    </source>
</evidence>
<dbReference type="InterPro" id="IPR006935">
    <property type="entry name" value="Helicase/UvrB_N"/>
</dbReference>
<evidence type="ECO:0000259" key="1">
    <source>
        <dbReference type="PROSITE" id="PS51192"/>
    </source>
</evidence>
<dbReference type="InterPro" id="IPR050742">
    <property type="entry name" value="Helicase_Restrict-Modif_Enz"/>
</dbReference>
<accession>A0ABW3KDW1</accession>
<keyword evidence="3" id="KW-0067">ATP-binding</keyword>
<dbReference type="SUPFAM" id="SSF56024">
    <property type="entry name" value="Phospholipase D/nuclease"/>
    <property type="match status" value="1"/>
</dbReference>
<dbReference type="Gene3D" id="3.40.50.300">
    <property type="entry name" value="P-loop containing nucleotide triphosphate hydrolases"/>
    <property type="match status" value="2"/>
</dbReference>
<sequence length="830" mass="93707">MSTPQLLVGGGPNDPSFNQPLLDTLLNAINQTNADSQITIAVSFIRHSGWRLLHDALFEALDRGVALQIITSDYLDVTEPVALREMMQLAERGALVRIYESANNVGFHLKSYLFIQQHTSQHLTGLGLVGSSNISRAALTQSLEWNWQLSVDNDINSPAAISLLALKTQLVQLATDCRLVPLTHAWIDGYLERYQQSPLTQLRLITGDTASDDETLRETPLPNAVQEEALAALHQTRQQGFKRGLVVMATGLGKTWLAAFDARQLHAKKLLFVAHRDEIIRQAQATFIRMNPKAHTGLYNGQQQQQADWLFASVQTLGRAEHLQQFAQDHFDYIIVDEFHHSTSPTYRKLLDHFRPRFLLGLTATPDRTDQADILALCDDNLVFERGLRDAIVDKHLVPFIYQGVFDEFINYDEIPWRNGRFDPDALDAAFASQKRAQHALKKWQEFKQSRTLAFCISTRHADFMARIFNEAGIKAAAVYSGSAMPRNRALSELAEGTLQVIFSVDLFNEGTDLPAIDTLLMLRPTESRIVFLQQLGRGLRLCEGKTHLMVVDLVGNHKACLFKPELLRAITQTNTENGSTTPNLPDGCFINLDPELIPLMDKLRYGGRVKVVDDYRRLKDELGHRPTAVQAFQAGFDFSKLRKQHGSWFELTLSEGDLPENSVIVLDKLRDFLLTGIETTTLVKSFKIILLQALLELDGLRHPPSLTALAEQSRYVLDRHPDLLQLDLPTAQQAMSADSNTWLTYWKNNPIKFSTSGNQDSQADYWFTVADEHFTPRFTLPENELETLHQMMQELVNLRLAEYRRRKAEGLASITTSRAVSLPNIMKQP</sequence>